<evidence type="ECO:0000313" key="2">
    <source>
        <dbReference type="EMBL" id="TCC91678.1"/>
    </source>
</evidence>
<dbReference type="SUPFAM" id="SSF82185">
    <property type="entry name" value="Histone H3 K4-specific methyltransferase SET7/9 N-terminal domain"/>
    <property type="match status" value="1"/>
</dbReference>
<dbReference type="AlphaFoldDB" id="A0A4R0MWS1"/>
<sequence>MKRLLVLLCFFGICQTAFTQIKPIYFMGEVITRDSTKATSYAIYGKLSSEELWTIKRFDLYNNLIMTGTYKDVDLKTPHGKFTYYGDVDMFNNQYDTFYYFKDRYRFTSQMGNFIDGKKTGVWLSFYPDGKVLTSEVFVDNVLNGLYSSYDRKGKMISTGNYVNGKMHGEWLLHGGLQKDIYDLGSLKSSVKDKKLLRREYGSPVFN</sequence>
<accession>A0A4R0MWS1</accession>
<evidence type="ECO:0000256" key="1">
    <source>
        <dbReference type="SAM" id="SignalP"/>
    </source>
</evidence>
<evidence type="ECO:0000313" key="3">
    <source>
        <dbReference type="Proteomes" id="UP000292884"/>
    </source>
</evidence>
<name>A0A4R0MWS1_9SPHI</name>
<reference evidence="2 3" key="1">
    <citation type="submission" date="2019-02" db="EMBL/GenBank/DDBJ databases">
        <title>Pedobacter sp. RP-1-13 sp. nov., isolated from Arctic soil.</title>
        <authorList>
            <person name="Dahal R.H."/>
        </authorList>
    </citation>
    <scope>NUCLEOTIDE SEQUENCE [LARGE SCALE GENOMIC DNA]</scope>
    <source>
        <strain evidence="2 3">RP-1-13</strain>
    </source>
</reference>
<comment type="caution">
    <text evidence="2">The sequence shown here is derived from an EMBL/GenBank/DDBJ whole genome shotgun (WGS) entry which is preliminary data.</text>
</comment>
<proteinExistence type="predicted"/>
<keyword evidence="1" id="KW-0732">Signal</keyword>
<dbReference type="RefSeq" id="WP_131552617.1">
    <property type="nucleotide sequence ID" value="NZ_SJSK01000002.1"/>
</dbReference>
<dbReference type="Proteomes" id="UP000292884">
    <property type="component" value="Unassembled WGS sequence"/>
</dbReference>
<protein>
    <recommendedName>
        <fullName evidence="4">Antitoxin component YwqK of the YwqJK toxin-antitoxin module</fullName>
    </recommendedName>
</protein>
<dbReference type="EMBL" id="SJSK01000002">
    <property type="protein sequence ID" value="TCC91678.1"/>
    <property type="molecule type" value="Genomic_DNA"/>
</dbReference>
<dbReference type="Gene3D" id="2.20.110.10">
    <property type="entry name" value="Histone H3 K4-specific methyltransferase SET7/9 N-terminal domain"/>
    <property type="match status" value="1"/>
</dbReference>
<dbReference type="OrthoDB" id="7342920at2"/>
<keyword evidence="3" id="KW-1185">Reference proteome</keyword>
<feature type="signal peptide" evidence="1">
    <location>
        <begin position="1"/>
        <end position="19"/>
    </location>
</feature>
<gene>
    <name evidence="2" type="ORF">EZ428_07930</name>
</gene>
<organism evidence="2 3">
    <name type="scientific">Pedobacter frigiditerrae</name>
    <dbReference type="NCBI Taxonomy" id="2530452"/>
    <lineage>
        <taxon>Bacteria</taxon>
        <taxon>Pseudomonadati</taxon>
        <taxon>Bacteroidota</taxon>
        <taxon>Sphingobacteriia</taxon>
        <taxon>Sphingobacteriales</taxon>
        <taxon>Sphingobacteriaceae</taxon>
        <taxon>Pedobacter</taxon>
    </lineage>
</organism>
<evidence type="ECO:0008006" key="4">
    <source>
        <dbReference type="Google" id="ProtNLM"/>
    </source>
</evidence>
<feature type="chain" id="PRO_5020900572" description="Antitoxin component YwqK of the YwqJK toxin-antitoxin module" evidence="1">
    <location>
        <begin position="20"/>
        <end position="207"/>
    </location>
</feature>